<name>A0A9W4GNZ6_9ACTN</name>
<organism evidence="2 3">
    <name type="scientific">Actinacidiphila cocklensis</name>
    <dbReference type="NCBI Taxonomy" id="887465"/>
    <lineage>
        <taxon>Bacteria</taxon>
        <taxon>Bacillati</taxon>
        <taxon>Actinomycetota</taxon>
        <taxon>Actinomycetes</taxon>
        <taxon>Kitasatosporales</taxon>
        <taxon>Streptomycetaceae</taxon>
        <taxon>Actinacidiphila</taxon>
    </lineage>
</organism>
<reference evidence="2" key="1">
    <citation type="submission" date="2021-05" db="EMBL/GenBank/DDBJ databases">
        <authorList>
            <person name="Arsene-Ploetze F."/>
        </authorList>
    </citation>
    <scope>NUCLEOTIDE SEQUENCE</scope>
    <source>
        <strain evidence="2">DSM 42138</strain>
    </source>
</reference>
<keyword evidence="3" id="KW-1185">Reference proteome</keyword>
<gene>
    <name evidence="2" type="ORF">SCOCK_140103</name>
</gene>
<dbReference type="AlphaFoldDB" id="A0A9W4GNZ6"/>
<evidence type="ECO:0000313" key="3">
    <source>
        <dbReference type="Proteomes" id="UP001152519"/>
    </source>
</evidence>
<evidence type="ECO:0000256" key="1">
    <source>
        <dbReference type="SAM" id="MobiDB-lite"/>
    </source>
</evidence>
<proteinExistence type="predicted"/>
<protein>
    <submittedName>
        <fullName evidence="2">Uncharacterized protein</fullName>
    </submittedName>
</protein>
<evidence type="ECO:0000313" key="2">
    <source>
        <dbReference type="EMBL" id="CAG6391905.1"/>
    </source>
</evidence>
<accession>A0A9W4GNZ6</accession>
<comment type="caution">
    <text evidence="2">The sequence shown here is derived from an EMBL/GenBank/DDBJ whole genome shotgun (WGS) entry which is preliminary data.</text>
</comment>
<dbReference type="EMBL" id="CAJSLV010000042">
    <property type="protein sequence ID" value="CAG6391905.1"/>
    <property type="molecule type" value="Genomic_DNA"/>
</dbReference>
<sequence>MCPTRIRSTTRHRVSASRGSGREAQTAARTRRCRVRTTGGIPCVLLTERMLSFGGYLCQYSEFLN</sequence>
<dbReference type="Proteomes" id="UP001152519">
    <property type="component" value="Unassembled WGS sequence"/>
</dbReference>
<feature type="region of interest" description="Disordered" evidence="1">
    <location>
        <begin position="1"/>
        <end position="31"/>
    </location>
</feature>